<evidence type="ECO:0000256" key="6">
    <source>
        <dbReference type="SAM" id="MobiDB-lite"/>
    </source>
</evidence>
<dbReference type="GO" id="GO:0006508">
    <property type="term" value="P:proteolysis"/>
    <property type="evidence" value="ECO:0007669"/>
    <property type="project" value="UniProtKB-KW"/>
</dbReference>
<evidence type="ECO:0000256" key="4">
    <source>
        <dbReference type="ARBA" id="ARBA00023157"/>
    </source>
</evidence>
<dbReference type="GeneID" id="115458271"/>
<evidence type="ECO:0000259" key="7">
    <source>
        <dbReference type="PROSITE" id="PS50240"/>
    </source>
</evidence>
<feature type="compositionally biased region" description="Basic and acidic residues" evidence="6">
    <location>
        <begin position="285"/>
        <end position="294"/>
    </location>
</feature>
<dbReference type="GO" id="GO:0004252">
    <property type="term" value="F:serine-type endopeptidase activity"/>
    <property type="evidence" value="ECO:0007669"/>
    <property type="project" value="InterPro"/>
</dbReference>
<accession>A0A6P7X0C8</accession>
<organism evidence="8 9">
    <name type="scientific">Microcaecilia unicolor</name>
    <dbReference type="NCBI Taxonomy" id="1415580"/>
    <lineage>
        <taxon>Eukaryota</taxon>
        <taxon>Metazoa</taxon>
        <taxon>Chordata</taxon>
        <taxon>Craniata</taxon>
        <taxon>Vertebrata</taxon>
        <taxon>Euteleostomi</taxon>
        <taxon>Amphibia</taxon>
        <taxon>Gymnophiona</taxon>
        <taxon>Siphonopidae</taxon>
        <taxon>Microcaecilia</taxon>
    </lineage>
</organism>
<dbReference type="RefSeq" id="XP_030043995.1">
    <property type="nucleotide sequence ID" value="XM_030188135.1"/>
</dbReference>
<keyword evidence="2 5" id="KW-0378">Hydrolase</keyword>
<dbReference type="PROSITE" id="PS50240">
    <property type="entry name" value="TRYPSIN_DOM"/>
    <property type="match status" value="1"/>
</dbReference>
<gene>
    <name evidence="9" type="primary">LOC115458271</name>
</gene>
<feature type="domain" description="Peptidase S1" evidence="7">
    <location>
        <begin position="47"/>
        <end position="278"/>
    </location>
</feature>
<keyword evidence="1 5" id="KW-0645">Protease</keyword>
<dbReference type="CDD" id="cd00190">
    <property type="entry name" value="Tryp_SPc"/>
    <property type="match status" value="1"/>
</dbReference>
<dbReference type="FunCoup" id="A0A6P7X0C8">
    <property type="interactions" value="77"/>
</dbReference>
<dbReference type="Pfam" id="PF00089">
    <property type="entry name" value="Trypsin"/>
    <property type="match status" value="1"/>
</dbReference>
<dbReference type="InterPro" id="IPR001314">
    <property type="entry name" value="Peptidase_S1A"/>
</dbReference>
<protein>
    <submittedName>
        <fullName evidence="9">Serine protease 55-like</fullName>
    </submittedName>
</protein>
<dbReference type="InParanoid" id="A0A6P7X0C8"/>
<dbReference type="InterPro" id="IPR043504">
    <property type="entry name" value="Peptidase_S1_PA_chymotrypsin"/>
</dbReference>
<keyword evidence="8" id="KW-1185">Reference proteome</keyword>
<dbReference type="PRINTS" id="PR00722">
    <property type="entry name" value="CHYMOTRYPSIN"/>
</dbReference>
<dbReference type="Gene3D" id="2.40.10.10">
    <property type="entry name" value="Trypsin-like serine proteases"/>
    <property type="match status" value="1"/>
</dbReference>
<feature type="region of interest" description="Disordered" evidence="6">
    <location>
        <begin position="283"/>
        <end position="315"/>
    </location>
</feature>
<keyword evidence="4" id="KW-1015">Disulfide bond</keyword>
<evidence type="ECO:0000256" key="3">
    <source>
        <dbReference type="ARBA" id="ARBA00022825"/>
    </source>
</evidence>
<dbReference type="AlphaFoldDB" id="A0A6P7X0C8"/>
<dbReference type="SUPFAM" id="SSF50494">
    <property type="entry name" value="Trypsin-like serine proteases"/>
    <property type="match status" value="1"/>
</dbReference>
<evidence type="ECO:0000313" key="8">
    <source>
        <dbReference type="Proteomes" id="UP000515156"/>
    </source>
</evidence>
<evidence type="ECO:0000256" key="2">
    <source>
        <dbReference type="ARBA" id="ARBA00022801"/>
    </source>
</evidence>
<feature type="compositionally biased region" description="Acidic residues" evidence="6">
    <location>
        <begin position="295"/>
        <end position="306"/>
    </location>
</feature>
<evidence type="ECO:0000313" key="9">
    <source>
        <dbReference type="RefSeq" id="XP_030043995.1"/>
    </source>
</evidence>
<dbReference type="SMART" id="SM00020">
    <property type="entry name" value="Tryp_SPc"/>
    <property type="match status" value="1"/>
</dbReference>
<sequence>MKEQTTGLLGEEMSEGSYKILTGCGFRADYDKRPSKNTSRSFFESRIVGGNEALPGEWPWTISIQERWKHSCGGSILNAWWILSAAHCFIDSSPYSVKVEVGVTYFQQKKELKRVKTIFSHPLYDPNKLDYDIALLLLIEPIQFNVLKRPICLPAAGELEYDDWHTCYVVGWGTVNYKKYRIEKKLRKALVFLIKFKTCQDWYEELTWNMICAGHEEGGPNACEGDSGGPLVCKYLKDGLWYELGIVSWGPVACGEKESPAVYTQVSRYVNWIIETTADAGKPYVPDEQRLSKEEGDEEEEEEEPPFDTSATTSVTTVSTPIINFPTLPAVPTVPAVPAAPAVPDVPEVPVPAVPDVPAAPVVPEVPAVPVVPAVKPVKPVPSKPIIFRKHKKHPVLIRFPNGSTLLTTISTRSSGRIPFMSYQDLLNLNNMTSGRVINPRSHRY</sequence>
<dbReference type="Proteomes" id="UP000515156">
    <property type="component" value="Chromosome 14"/>
</dbReference>
<dbReference type="InterPro" id="IPR001254">
    <property type="entry name" value="Trypsin_dom"/>
</dbReference>
<dbReference type="PROSITE" id="PS00134">
    <property type="entry name" value="TRYPSIN_HIS"/>
    <property type="match status" value="1"/>
</dbReference>
<dbReference type="KEGG" id="muo:115458271"/>
<dbReference type="PANTHER" id="PTHR24252">
    <property type="entry name" value="ACROSIN-RELATED"/>
    <property type="match status" value="1"/>
</dbReference>
<dbReference type="PROSITE" id="PS00135">
    <property type="entry name" value="TRYPSIN_SER"/>
    <property type="match status" value="1"/>
</dbReference>
<evidence type="ECO:0000256" key="1">
    <source>
        <dbReference type="ARBA" id="ARBA00022670"/>
    </source>
</evidence>
<dbReference type="InterPro" id="IPR009003">
    <property type="entry name" value="Peptidase_S1_PA"/>
</dbReference>
<proteinExistence type="predicted"/>
<name>A0A6P7X0C8_9AMPH</name>
<dbReference type="InterPro" id="IPR033116">
    <property type="entry name" value="TRYPSIN_SER"/>
</dbReference>
<dbReference type="FunFam" id="2.40.10.10:FF:000003">
    <property type="entry name" value="Transmembrane serine protease 3"/>
    <property type="match status" value="1"/>
</dbReference>
<reference evidence="9" key="1">
    <citation type="submission" date="2025-08" db="UniProtKB">
        <authorList>
            <consortium name="RefSeq"/>
        </authorList>
    </citation>
    <scope>IDENTIFICATION</scope>
</reference>
<evidence type="ECO:0000256" key="5">
    <source>
        <dbReference type="RuleBase" id="RU363034"/>
    </source>
</evidence>
<dbReference type="PANTHER" id="PTHR24252:SF17">
    <property type="entry name" value="SUPPRESSOR OF TUMORIGENICITY 14 PROTEIN HOMOLOG-RELATED"/>
    <property type="match status" value="1"/>
</dbReference>
<dbReference type="InterPro" id="IPR018114">
    <property type="entry name" value="TRYPSIN_HIS"/>
</dbReference>
<dbReference type="OrthoDB" id="546450at2759"/>
<keyword evidence="3 5" id="KW-0720">Serine protease</keyword>